<dbReference type="InterPro" id="IPR003018">
    <property type="entry name" value="GAF"/>
</dbReference>
<evidence type="ECO:0000313" key="3">
    <source>
        <dbReference type="Proteomes" id="UP000197535"/>
    </source>
</evidence>
<sequence>MSQPFDDIAADLIGMLHRNAPAEEFAVRLSRAEALPDDTPGKSRAVELVRMATAVQDRLEFHQKSEQGMIAMVESAKDLSSRLDLAGLLRAIVARARNLLGAQLAWLTAYDEERDEFRVLVTDGAISANTTKMTVGRRRGIASAVMSTRLPFCTPDYLRDNRFPHDAALDDAFRDEGIAALAGVPLLYDDNVIGLLFVADRYQRSHTALNVAILSTLATHAAVAINNAKAFEQTNIARQNADAARAELERHAHDIQSAAEAHEQLTSLLAKGASLATLCQTVANLLGGSVLVVDEAFQVISRATAPGYTGSAAEAYAPHAASSAAITQAVSESRVGGRSILAYEADGEICRAVAVIGGNDLLGAVLLFRQGDLGEISIRTFERSSSVIGIVLLSQERTAANKSRDVSALLRSLIAPRPDERAVTLNRPERFGLDLSQPLSLILLETENPGPAFVARRLRSGTPLSELVLDEVDDVLVIVSGTVRSQDILKEFIAIANREFGGRYRGIVSKPILLPAEIPALYASLRRGLAVLRRLGVNGKVIDQNEMAMYSVLFETHDQGSLKSFLHASIGALLAYDQKRGTRLAETLLCYFDNNQNAQTTATRLGIHVNTVRQRMASAEELLGFWSSPSRALEIHVALRLWSLTAQES</sequence>
<dbReference type="RefSeq" id="WP_234814990.1">
    <property type="nucleotide sequence ID" value="NZ_LSTO01000001.1"/>
</dbReference>
<dbReference type="SUPFAM" id="SSF55781">
    <property type="entry name" value="GAF domain-like"/>
    <property type="match status" value="1"/>
</dbReference>
<dbReference type="InterPro" id="IPR051448">
    <property type="entry name" value="CdaR-like_regulators"/>
</dbReference>
<dbReference type="Pfam" id="PF13556">
    <property type="entry name" value="HTH_30"/>
    <property type="match status" value="1"/>
</dbReference>
<dbReference type="InterPro" id="IPR042070">
    <property type="entry name" value="PucR_C-HTH_sf"/>
</dbReference>
<keyword evidence="3" id="KW-1185">Reference proteome</keyword>
<dbReference type="SMART" id="SM00065">
    <property type="entry name" value="GAF"/>
    <property type="match status" value="1"/>
</dbReference>
<dbReference type="AlphaFoldDB" id="A0A254TMV9"/>
<dbReference type="Proteomes" id="UP000197535">
    <property type="component" value="Unassembled WGS sequence"/>
</dbReference>
<protein>
    <submittedName>
        <fullName evidence="2">CdaR family transcriptional regulator</fullName>
    </submittedName>
</protein>
<dbReference type="Pfam" id="PF01590">
    <property type="entry name" value="GAF"/>
    <property type="match status" value="1"/>
</dbReference>
<dbReference type="PANTHER" id="PTHR33744">
    <property type="entry name" value="CARBOHYDRATE DIACID REGULATOR"/>
    <property type="match status" value="1"/>
</dbReference>
<evidence type="ECO:0000259" key="1">
    <source>
        <dbReference type="SMART" id="SM00065"/>
    </source>
</evidence>
<proteinExistence type="predicted"/>
<reference evidence="2 3" key="1">
    <citation type="submission" date="2016-02" db="EMBL/GenBank/DDBJ databases">
        <authorList>
            <person name="Wen L."/>
            <person name="He K."/>
            <person name="Yang H."/>
        </authorList>
    </citation>
    <scope>NUCLEOTIDE SEQUENCE [LARGE SCALE GENOMIC DNA]</scope>
    <source>
        <strain evidence="2 3">TSA40</strain>
    </source>
</reference>
<evidence type="ECO:0000313" key="2">
    <source>
        <dbReference type="EMBL" id="OWW22682.1"/>
    </source>
</evidence>
<accession>A0A254TMV9</accession>
<dbReference type="Gene3D" id="3.30.450.40">
    <property type="match status" value="1"/>
</dbReference>
<dbReference type="PANTHER" id="PTHR33744:SF1">
    <property type="entry name" value="DNA-BINDING TRANSCRIPTIONAL ACTIVATOR ADER"/>
    <property type="match status" value="1"/>
</dbReference>
<organism evidence="2 3">
    <name type="scientific">Noviherbaspirillum denitrificans</name>
    <dbReference type="NCBI Taxonomy" id="1968433"/>
    <lineage>
        <taxon>Bacteria</taxon>
        <taxon>Pseudomonadati</taxon>
        <taxon>Pseudomonadota</taxon>
        <taxon>Betaproteobacteria</taxon>
        <taxon>Burkholderiales</taxon>
        <taxon>Oxalobacteraceae</taxon>
        <taxon>Noviherbaspirillum</taxon>
    </lineage>
</organism>
<dbReference type="Gene3D" id="1.10.10.2840">
    <property type="entry name" value="PucR C-terminal helix-turn-helix domain"/>
    <property type="match status" value="1"/>
</dbReference>
<dbReference type="InterPro" id="IPR025736">
    <property type="entry name" value="PucR_C-HTH_dom"/>
</dbReference>
<dbReference type="EMBL" id="LSTO01000001">
    <property type="protein sequence ID" value="OWW22682.1"/>
    <property type="molecule type" value="Genomic_DNA"/>
</dbReference>
<comment type="caution">
    <text evidence="2">The sequence shown here is derived from an EMBL/GenBank/DDBJ whole genome shotgun (WGS) entry which is preliminary data.</text>
</comment>
<feature type="domain" description="GAF" evidence="1">
    <location>
        <begin position="84"/>
        <end position="235"/>
    </location>
</feature>
<gene>
    <name evidence="2" type="ORF">AYR66_27455</name>
</gene>
<dbReference type="InterPro" id="IPR029016">
    <property type="entry name" value="GAF-like_dom_sf"/>
</dbReference>
<name>A0A254TMV9_9BURK</name>